<evidence type="ECO:0000259" key="7">
    <source>
        <dbReference type="SMART" id="SM00852"/>
    </source>
</evidence>
<dbReference type="Pfam" id="PF03453">
    <property type="entry name" value="MoeA_N"/>
    <property type="match status" value="1"/>
</dbReference>
<dbReference type="Proteomes" id="UP001595724">
    <property type="component" value="Unassembled WGS sequence"/>
</dbReference>
<keyword evidence="6" id="KW-0808">Transferase</keyword>
<evidence type="ECO:0000256" key="6">
    <source>
        <dbReference type="RuleBase" id="RU365090"/>
    </source>
</evidence>
<evidence type="ECO:0000313" key="8">
    <source>
        <dbReference type="EMBL" id="MFC3659544.1"/>
    </source>
</evidence>
<evidence type="ECO:0000256" key="3">
    <source>
        <dbReference type="ARBA" id="ARBA00010763"/>
    </source>
</evidence>
<keyword evidence="6" id="KW-0500">Molybdenum</keyword>
<dbReference type="SMART" id="SM00852">
    <property type="entry name" value="MoCF_biosynth"/>
    <property type="match status" value="1"/>
</dbReference>
<dbReference type="SUPFAM" id="SSF53218">
    <property type="entry name" value="Molybdenum cofactor biosynthesis proteins"/>
    <property type="match status" value="1"/>
</dbReference>
<dbReference type="Pfam" id="PF00994">
    <property type="entry name" value="MoCF_biosynth"/>
    <property type="match status" value="1"/>
</dbReference>
<keyword evidence="9" id="KW-1185">Reference proteome</keyword>
<name>A0ABV7URH1_9GAMM</name>
<dbReference type="InterPro" id="IPR036425">
    <property type="entry name" value="MoaB/Mog-like_dom_sf"/>
</dbReference>
<accession>A0ABV7URH1</accession>
<dbReference type="Gene3D" id="2.40.340.10">
    <property type="entry name" value="MoeA, C-terminal, domain IV"/>
    <property type="match status" value="1"/>
</dbReference>
<dbReference type="InterPro" id="IPR005110">
    <property type="entry name" value="MoeA_linker/N"/>
</dbReference>
<comment type="cofactor">
    <cofactor evidence="6">
        <name>Mg(2+)</name>
        <dbReference type="ChEBI" id="CHEBI:18420"/>
    </cofactor>
</comment>
<comment type="pathway">
    <text evidence="2 6">Cofactor biosynthesis; molybdopterin biosynthesis.</text>
</comment>
<comment type="caution">
    <text evidence="8">The sequence shown here is derived from an EMBL/GenBank/DDBJ whole genome shotgun (WGS) entry which is preliminary data.</text>
</comment>
<dbReference type="Gene3D" id="3.40.980.10">
    <property type="entry name" value="MoaB/Mog-like domain"/>
    <property type="match status" value="1"/>
</dbReference>
<evidence type="ECO:0000256" key="1">
    <source>
        <dbReference type="ARBA" id="ARBA00002901"/>
    </source>
</evidence>
<keyword evidence="6" id="KW-0479">Metal-binding</keyword>
<comment type="function">
    <text evidence="1 6">Catalyzes the insertion of molybdate into adenylated molybdopterin with the concomitant release of AMP.</text>
</comment>
<dbReference type="InterPro" id="IPR001453">
    <property type="entry name" value="MoaB/Mog_dom"/>
</dbReference>
<dbReference type="InterPro" id="IPR005111">
    <property type="entry name" value="MoeA_C_domain_IV"/>
</dbReference>
<dbReference type="EMBL" id="JBHRYF010000001">
    <property type="protein sequence ID" value="MFC3659544.1"/>
    <property type="molecule type" value="Genomic_DNA"/>
</dbReference>
<organism evidence="8 9">
    <name type="scientific">Luteimonas notoginsengisoli</name>
    <dbReference type="NCBI Taxonomy" id="1578200"/>
    <lineage>
        <taxon>Bacteria</taxon>
        <taxon>Pseudomonadati</taxon>
        <taxon>Pseudomonadota</taxon>
        <taxon>Gammaproteobacteria</taxon>
        <taxon>Lysobacterales</taxon>
        <taxon>Lysobacteraceae</taxon>
        <taxon>Luteimonas</taxon>
    </lineage>
</organism>
<dbReference type="PANTHER" id="PTHR10192:SF5">
    <property type="entry name" value="GEPHYRIN"/>
    <property type="match status" value="1"/>
</dbReference>
<dbReference type="InterPro" id="IPR036135">
    <property type="entry name" value="MoeA_linker/N_sf"/>
</dbReference>
<dbReference type="EC" id="2.10.1.1" evidence="6"/>
<feature type="domain" description="MoaB/Mog" evidence="7">
    <location>
        <begin position="187"/>
        <end position="327"/>
    </location>
</feature>
<evidence type="ECO:0000313" key="9">
    <source>
        <dbReference type="Proteomes" id="UP001595724"/>
    </source>
</evidence>
<dbReference type="Gene3D" id="3.90.105.10">
    <property type="entry name" value="Molybdopterin biosynthesis moea protein, domain 2"/>
    <property type="match status" value="1"/>
</dbReference>
<proteinExistence type="inferred from homology"/>
<dbReference type="InterPro" id="IPR038987">
    <property type="entry name" value="MoeA-like"/>
</dbReference>
<comment type="similarity">
    <text evidence="3 6">Belongs to the MoeA family.</text>
</comment>
<dbReference type="CDD" id="cd00887">
    <property type="entry name" value="MoeA"/>
    <property type="match status" value="1"/>
</dbReference>
<gene>
    <name evidence="8" type="primary">glp</name>
    <name evidence="8" type="ORF">ACFOM9_05540</name>
</gene>
<protein>
    <recommendedName>
        <fullName evidence="6">Molybdopterin molybdenumtransferase</fullName>
        <ecNumber evidence="6">2.10.1.1</ecNumber>
    </recommendedName>
</protein>
<dbReference type="Pfam" id="PF03454">
    <property type="entry name" value="MoeA_C"/>
    <property type="match status" value="1"/>
</dbReference>
<evidence type="ECO:0000256" key="4">
    <source>
        <dbReference type="ARBA" id="ARBA00023150"/>
    </source>
</evidence>
<dbReference type="SUPFAM" id="SSF63882">
    <property type="entry name" value="MoeA N-terminal region -like"/>
    <property type="match status" value="1"/>
</dbReference>
<dbReference type="PANTHER" id="PTHR10192">
    <property type="entry name" value="MOLYBDOPTERIN BIOSYNTHESIS PROTEIN"/>
    <property type="match status" value="1"/>
</dbReference>
<dbReference type="RefSeq" id="WP_386707112.1">
    <property type="nucleotide sequence ID" value="NZ_JBHRYF010000001.1"/>
</dbReference>
<dbReference type="NCBIfam" id="NF045515">
    <property type="entry name" value="Glp_gephyrin"/>
    <property type="match status" value="1"/>
</dbReference>
<dbReference type="SUPFAM" id="SSF63867">
    <property type="entry name" value="MoeA C-terminal domain-like"/>
    <property type="match status" value="1"/>
</dbReference>
<dbReference type="InterPro" id="IPR036688">
    <property type="entry name" value="MoeA_C_domain_IV_sf"/>
</dbReference>
<dbReference type="Gene3D" id="2.170.190.11">
    <property type="entry name" value="Molybdopterin biosynthesis moea protein, domain 3"/>
    <property type="match status" value="1"/>
</dbReference>
<keyword evidence="4 6" id="KW-0501">Molybdenum cofactor biosynthesis</keyword>
<evidence type="ECO:0000256" key="5">
    <source>
        <dbReference type="ARBA" id="ARBA00047317"/>
    </source>
</evidence>
<evidence type="ECO:0000256" key="2">
    <source>
        <dbReference type="ARBA" id="ARBA00005046"/>
    </source>
</evidence>
<sequence>MSEASAFPTRIAYAEAIAIVERVAAAHRVPAQRVALARAHGCILAGDLAARIPQPPFDNSAMDGFALRHADLQAGGEAVLRLVGEQFAGRAIDLAITAGQCARITTGASLPAGADTVVMKENTRLDGDRVFVLVAPKRGQHVRRAGEDTQPGESLLRGGEALTPARIALAASQGRAELEVARRPTVAVFTTGDELVEPGLPLAPGQIYNSNREQLMGLLRADGLEPVAWPTLPDDPAQVESALRHAGHAFDLVLTCGAVSAGEKDHIPALLQAHGAIHFWKVRMKPGMPVLLADGGGFGDALFLCLPGNPVSVLATYLALGRPLLDAMQGRAAARPRWRARLASPWHKAHERLEFLRGRFLSRDEGSLEVEPDPADGSHRMQAAADSDALIVLAEGAREYPAGTVVEVLPY</sequence>
<reference evidence="9" key="1">
    <citation type="journal article" date="2019" name="Int. J. Syst. Evol. Microbiol.">
        <title>The Global Catalogue of Microorganisms (GCM) 10K type strain sequencing project: providing services to taxonomists for standard genome sequencing and annotation.</title>
        <authorList>
            <consortium name="The Broad Institute Genomics Platform"/>
            <consortium name="The Broad Institute Genome Sequencing Center for Infectious Disease"/>
            <person name="Wu L."/>
            <person name="Ma J."/>
        </authorList>
    </citation>
    <scope>NUCLEOTIDE SEQUENCE [LARGE SCALE GENOMIC DNA]</scope>
    <source>
        <strain evidence="9">KCTC 42211</strain>
    </source>
</reference>
<comment type="catalytic activity">
    <reaction evidence="5">
        <text>adenylyl-molybdopterin + molybdate = Mo-molybdopterin + AMP + H(+)</text>
        <dbReference type="Rhea" id="RHEA:35047"/>
        <dbReference type="ChEBI" id="CHEBI:15378"/>
        <dbReference type="ChEBI" id="CHEBI:36264"/>
        <dbReference type="ChEBI" id="CHEBI:62727"/>
        <dbReference type="ChEBI" id="CHEBI:71302"/>
        <dbReference type="ChEBI" id="CHEBI:456215"/>
        <dbReference type="EC" id="2.10.1.1"/>
    </reaction>
</comment>
<keyword evidence="6" id="KW-0460">Magnesium</keyword>